<feature type="region of interest" description="Disordered" evidence="1">
    <location>
        <begin position="43"/>
        <end position="64"/>
    </location>
</feature>
<name>Q6YV87_ORYSJ</name>
<feature type="compositionally biased region" description="Basic residues" evidence="1">
    <location>
        <begin position="160"/>
        <end position="169"/>
    </location>
</feature>
<protein>
    <submittedName>
        <fullName evidence="3">Uncharacterized protein</fullName>
    </submittedName>
</protein>
<evidence type="ECO:0000313" key="2">
    <source>
        <dbReference type="EMBL" id="BAD17265.1"/>
    </source>
</evidence>
<reference evidence="4" key="3">
    <citation type="journal article" date="2005" name="Nature">
        <title>The map-based sequence of the rice genome.</title>
        <authorList>
            <consortium name="International rice genome sequencing project (IRGSP)"/>
            <person name="Matsumoto T."/>
            <person name="Wu J."/>
            <person name="Kanamori H."/>
            <person name="Katayose Y."/>
            <person name="Fujisawa M."/>
            <person name="Namiki N."/>
            <person name="Mizuno H."/>
            <person name="Yamamoto K."/>
            <person name="Antonio B.A."/>
            <person name="Baba T."/>
            <person name="Sakata K."/>
            <person name="Nagamura Y."/>
            <person name="Aoki H."/>
            <person name="Arikawa K."/>
            <person name="Arita K."/>
            <person name="Bito T."/>
            <person name="Chiden Y."/>
            <person name="Fujitsuka N."/>
            <person name="Fukunaka R."/>
            <person name="Hamada M."/>
            <person name="Harada C."/>
            <person name="Hayashi A."/>
            <person name="Hijishita S."/>
            <person name="Honda M."/>
            <person name="Hosokawa S."/>
            <person name="Ichikawa Y."/>
            <person name="Idonuma A."/>
            <person name="Iijima M."/>
            <person name="Ikeda M."/>
            <person name="Ikeno M."/>
            <person name="Ito K."/>
            <person name="Ito S."/>
            <person name="Ito T."/>
            <person name="Ito Y."/>
            <person name="Ito Y."/>
            <person name="Iwabuchi A."/>
            <person name="Kamiya K."/>
            <person name="Karasawa W."/>
            <person name="Kurita K."/>
            <person name="Katagiri S."/>
            <person name="Kikuta A."/>
            <person name="Kobayashi H."/>
            <person name="Kobayashi N."/>
            <person name="Machita K."/>
            <person name="Maehara T."/>
            <person name="Masukawa M."/>
            <person name="Mizubayashi T."/>
            <person name="Mukai Y."/>
            <person name="Nagasaki H."/>
            <person name="Nagata Y."/>
            <person name="Naito S."/>
            <person name="Nakashima M."/>
            <person name="Nakama Y."/>
            <person name="Nakamichi Y."/>
            <person name="Nakamura M."/>
            <person name="Meguro A."/>
            <person name="Negishi M."/>
            <person name="Ohta I."/>
            <person name="Ohta T."/>
            <person name="Okamoto M."/>
            <person name="Ono N."/>
            <person name="Saji S."/>
            <person name="Sakaguchi M."/>
            <person name="Sakai K."/>
            <person name="Shibata M."/>
            <person name="Shimokawa T."/>
            <person name="Song J."/>
            <person name="Takazaki Y."/>
            <person name="Terasawa K."/>
            <person name="Tsugane M."/>
            <person name="Tsuji K."/>
            <person name="Ueda S."/>
            <person name="Waki K."/>
            <person name="Yamagata H."/>
            <person name="Yamamoto M."/>
            <person name="Yamamoto S."/>
            <person name="Yamane H."/>
            <person name="Yoshiki S."/>
            <person name="Yoshihara R."/>
            <person name="Yukawa K."/>
            <person name="Zhong H."/>
            <person name="Yano M."/>
            <person name="Yuan Q."/>
            <person name="Ouyang S."/>
            <person name="Liu J."/>
            <person name="Jones K.M."/>
            <person name="Gansberger K."/>
            <person name="Moffat K."/>
            <person name="Hill J."/>
            <person name="Bera J."/>
            <person name="Fadrosh D."/>
            <person name="Jin S."/>
            <person name="Johri S."/>
            <person name="Kim M."/>
            <person name="Overton L."/>
            <person name="Reardon M."/>
            <person name="Tsitrin T."/>
            <person name="Vuong H."/>
            <person name="Weaver B."/>
            <person name="Ciecko A."/>
            <person name="Tallon L."/>
            <person name="Jackson J."/>
            <person name="Pai G."/>
            <person name="Aken S.V."/>
            <person name="Utterback T."/>
            <person name="Reidmuller S."/>
            <person name="Feldblyum T."/>
            <person name="Hsiao J."/>
            <person name="Zismann V."/>
            <person name="Iobst S."/>
            <person name="de Vazeille A.R."/>
            <person name="Buell C.R."/>
            <person name="Ying K."/>
            <person name="Li Y."/>
            <person name="Lu T."/>
            <person name="Huang Y."/>
            <person name="Zhao Q."/>
            <person name="Feng Q."/>
            <person name="Zhang L."/>
            <person name="Zhu J."/>
            <person name="Weng Q."/>
            <person name="Mu J."/>
            <person name="Lu Y."/>
            <person name="Fan D."/>
            <person name="Liu Y."/>
            <person name="Guan J."/>
            <person name="Zhang Y."/>
            <person name="Yu S."/>
            <person name="Liu X."/>
            <person name="Zhang Y."/>
            <person name="Hong G."/>
            <person name="Han B."/>
            <person name="Choisne N."/>
            <person name="Demange N."/>
            <person name="Orjeda G."/>
            <person name="Samain S."/>
            <person name="Cattolico L."/>
            <person name="Pelletier E."/>
            <person name="Couloux A."/>
            <person name="Segurens B."/>
            <person name="Wincker P."/>
            <person name="D'Hont A."/>
            <person name="Scarpelli C."/>
            <person name="Weissenbach J."/>
            <person name="Salanoubat M."/>
            <person name="Quetier F."/>
            <person name="Yu Y."/>
            <person name="Kim H.R."/>
            <person name="Rambo T."/>
            <person name="Currie J."/>
            <person name="Collura K."/>
            <person name="Luo M."/>
            <person name="Yang T."/>
            <person name="Ammiraju J.S.S."/>
            <person name="Engler F."/>
            <person name="Soderlund C."/>
            <person name="Wing R.A."/>
            <person name="Palmer L.E."/>
            <person name="de la Bastide M."/>
            <person name="Spiegel L."/>
            <person name="Nascimento L."/>
            <person name="Zutavern T."/>
            <person name="O'Shaughnessy A."/>
            <person name="Dike S."/>
            <person name="Dedhia N."/>
            <person name="Preston R."/>
            <person name="Balija V."/>
            <person name="McCombie W.R."/>
            <person name="Chow T."/>
            <person name="Chen H."/>
            <person name="Chung M."/>
            <person name="Chen C."/>
            <person name="Shaw J."/>
            <person name="Wu H."/>
            <person name="Hsiao K."/>
            <person name="Chao Y."/>
            <person name="Chu M."/>
            <person name="Cheng C."/>
            <person name="Hour A."/>
            <person name="Lee P."/>
            <person name="Lin S."/>
            <person name="Lin Y."/>
            <person name="Liou J."/>
            <person name="Liu S."/>
            <person name="Hsing Y."/>
            <person name="Raghuvanshi S."/>
            <person name="Mohanty A."/>
            <person name="Bharti A.K."/>
            <person name="Gaur A."/>
            <person name="Gupta V."/>
            <person name="Kumar D."/>
            <person name="Ravi V."/>
            <person name="Vij S."/>
            <person name="Kapur A."/>
            <person name="Khurana P."/>
            <person name="Khurana P."/>
            <person name="Khurana J.P."/>
            <person name="Tyagi A.K."/>
            <person name="Gaikwad K."/>
            <person name="Singh A."/>
            <person name="Dalal V."/>
            <person name="Srivastava S."/>
            <person name="Dixit A."/>
            <person name="Pal A.K."/>
            <person name="Ghazi I.A."/>
            <person name="Yadav M."/>
            <person name="Pandit A."/>
            <person name="Bhargava A."/>
            <person name="Sureshbabu K."/>
            <person name="Batra K."/>
            <person name="Sharma T.R."/>
            <person name="Mohapatra T."/>
            <person name="Singh N.K."/>
            <person name="Messing J."/>
            <person name="Nelson A.B."/>
            <person name="Fuks G."/>
            <person name="Kavchok S."/>
            <person name="Keizer G."/>
            <person name="Linton E."/>
            <person name="Llaca V."/>
            <person name="Song R."/>
            <person name="Tanyolac B."/>
            <person name="Young S."/>
            <person name="Ho-Il K."/>
            <person name="Hahn J.H."/>
            <person name="Sangsakoo G."/>
            <person name="Vanavichit A."/>
            <person name="de Mattos Luiz.A.T."/>
            <person name="Zimmer P.D."/>
            <person name="Malone G."/>
            <person name="Dellagostin O."/>
            <person name="de Oliveira A.C."/>
            <person name="Bevan M."/>
            <person name="Bancroft I."/>
            <person name="Minx P."/>
            <person name="Cordum H."/>
            <person name="Wilson R."/>
            <person name="Cheng Z."/>
            <person name="Jin W."/>
            <person name="Jiang J."/>
            <person name="Leong S.A."/>
            <person name="Iwama H."/>
            <person name="Gojobori T."/>
            <person name="Itoh T."/>
            <person name="Niimura Y."/>
            <person name="Fujii Y."/>
            <person name="Habara T."/>
            <person name="Sakai H."/>
            <person name="Sato Y."/>
            <person name="Wilson G."/>
            <person name="Kumar K."/>
            <person name="McCouch S."/>
            <person name="Juretic N."/>
            <person name="Hoen D."/>
            <person name="Wright S."/>
            <person name="Bruskiewich R."/>
            <person name="Bureau T."/>
            <person name="Miyao A."/>
            <person name="Hirochika H."/>
            <person name="Nishikawa T."/>
            <person name="Kadowaki K."/>
            <person name="Sugiura M."/>
            <person name="Burr B."/>
            <person name="Sasaki T."/>
        </authorList>
    </citation>
    <scope>NUCLEOTIDE SEQUENCE [LARGE SCALE GENOMIC DNA]</scope>
    <source>
        <strain evidence="4">cv. Nipponbare</strain>
    </source>
</reference>
<accession>Q6YV87</accession>
<feature type="region of interest" description="Disordered" evidence="1">
    <location>
        <begin position="158"/>
        <end position="206"/>
    </location>
</feature>
<proteinExistence type="predicted"/>
<evidence type="ECO:0000256" key="1">
    <source>
        <dbReference type="SAM" id="MobiDB-lite"/>
    </source>
</evidence>
<reference evidence="4" key="4">
    <citation type="journal article" date="2008" name="Nucleic Acids Res.">
        <title>The rice annotation project database (RAP-DB): 2008 update.</title>
        <authorList>
            <consortium name="The rice annotation project (RAP)"/>
        </authorList>
    </citation>
    <scope>GENOME REANNOTATION</scope>
    <source>
        <strain evidence="4">cv. Nipponbare</strain>
    </source>
</reference>
<evidence type="ECO:0000313" key="3">
    <source>
        <dbReference type="EMBL" id="BAD17679.1"/>
    </source>
</evidence>
<evidence type="ECO:0000313" key="4">
    <source>
        <dbReference type="Proteomes" id="UP000000763"/>
    </source>
</evidence>
<reference evidence="3" key="2">
    <citation type="submission" date="2002-10" db="EMBL/GenBank/DDBJ databases">
        <title>Oryza sativa nipponbare(GA3) genomic DNA, chromosome 2, BAC clone:OSJNBa0008E01.</title>
        <authorList>
            <person name="Sasaki T."/>
            <person name="Matsumoto T."/>
            <person name="Katayose Y."/>
        </authorList>
    </citation>
    <scope>NUCLEOTIDE SEQUENCE</scope>
</reference>
<dbReference type="EMBL" id="AP005114">
    <property type="protein sequence ID" value="BAD17265.1"/>
    <property type="molecule type" value="Genomic_DNA"/>
</dbReference>
<dbReference type="Proteomes" id="UP000000763">
    <property type="component" value="Chromosome 2"/>
</dbReference>
<organism evidence="3 4">
    <name type="scientific">Oryza sativa subsp. japonica</name>
    <name type="common">Rice</name>
    <dbReference type="NCBI Taxonomy" id="39947"/>
    <lineage>
        <taxon>Eukaryota</taxon>
        <taxon>Viridiplantae</taxon>
        <taxon>Streptophyta</taxon>
        <taxon>Embryophyta</taxon>
        <taxon>Tracheophyta</taxon>
        <taxon>Spermatophyta</taxon>
        <taxon>Magnoliopsida</taxon>
        <taxon>Liliopsida</taxon>
        <taxon>Poales</taxon>
        <taxon>Poaceae</taxon>
        <taxon>BOP clade</taxon>
        <taxon>Oryzoideae</taxon>
        <taxon>Oryzeae</taxon>
        <taxon>Oryzinae</taxon>
        <taxon>Oryza</taxon>
        <taxon>Oryza sativa</taxon>
    </lineage>
</organism>
<dbReference type="AlphaFoldDB" id="Q6YV87"/>
<gene>
    <name evidence="3" type="ORF">OSJNBa0008E01.41</name>
    <name evidence="2" type="ORF">P0689H05.11</name>
</gene>
<sequence length="206" mass="22222">MAIQTYIMAWFQFGRNCDGTQPDEEEDAFRTGSVQMNGEVEPEDVRRGAGGGQARIQGHMGGSHRRYPRLRAKLHRAQPPLLPPLLQPLGIRCRCRSLPPLPTAVAPSLHGRAPAGVGFTPSPPLKAPAVAAVVSSNAAAAPFLHFPPPPLLPFTAGRRCGSHRRRPLRSRAGAGGGRLHTAVAPQSARRRRRRRKPERAPAGVGF</sequence>
<feature type="compositionally biased region" description="Basic residues" evidence="1">
    <location>
        <begin position="188"/>
        <end position="197"/>
    </location>
</feature>
<dbReference type="EMBL" id="AP005835">
    <property type="protein sequence ID" value="BAD17679.1"/>
    <property type="molecule type" value="Genomic_DNA"/>
</dbReference>
<reference evidence="2" key="1">
    <citation type="submission" date="2002-04" db="EMBL/GenBank/DDBJ databases">
        <title>Oryza sativa nipponbare(GA3) genomic DNA, chromosome 2, PAC clone:P0689H05.</title>
        <authorList>
            <person name="Sasaki T."/>
            <person name="Matsumoto T."/>
            <person name="Katayose Y."/>
        </authorList>
    </citation>
    <scope>NUCLEOTIDE SEQUENCE</scope>
</reference>